<keyword evidence="4" id="KW-1185">Reference proteome</keyword>
<feature type="transmembrane region" description="Helical" evidence="2">
    <location>
        <begin position="55"/>
        <end position="78"/>
    </location>
</feature>
<comment type="caution">
    <text evidence="3">The sequence shown here is derived from an EMBL/GenBank/DDBJ whole genome shotgun (WGS) entry which is preliminary data.</text>
</comment>
<dbReference type="InterPro" id="IPR009937">
    <property type="entry name" value="Phage_holin_3_6"/>
</dbReference>
<keyword evidence="2" id="KW-1133">Transmembrane helix</keyword>
<sequence length="143" mass="15344">MTDWDDGRTPPADRPPSMGRLMEQVSEQATRLARAEIALAKAELAEKAKRSGVGVGLLAAAVVIVLYAVGVLIWSAVFGLTDIFGPSVPWLWLTALIIGVAMLLLAGLLAWIGVKQLKQAARKPESIDRVKDDVAAVKEGMKR</sequence>
<name>A0ABP8Y8H7_9MICO</name>
<proteinExistence type="predicted"/>
<accession>A0ABP8Y8H7</accession>
<evidence type="ECO:0000256" key="1">
    <source>
        <dbReference type="SAM" id="MobiDB-lite"/>
    </source>
</evidence>
<dbReference type="Proteomes" id="UP001500956">
    <property type="component" value="Unassembled WGS sequence"/>
</dbReference>
<reference evidence="4" key="1">
    <citation type="journal article" date="2019" name="Int. J. Syst. Evol. Microbiol.">
        <title>The Global Catalogue of Microorganisms (GCM) 10K type strain sequencing project: providing services to taxonomists for standard genome sequencing and annotation.</title>
        <authorList>
            <consortium name="The Broad Institute Genomics Platform"/>
            <consortium name="The Broad Institute Genome Sequencing Center for Infectious Disease"/>
            <person name="Wu L."/>
            <person name="Ma J."/>
        </authorList>
    </citation>
    <scope>NUCLEOTIDE SEQUENCE [LARGE SCALE GENOMIC DNA]</scope>
    <source>
        <strain evidence="4">JCM 18063</strain>
    </source>
</reference>
<organism evidence="3 4">
    <name type="scientific">Isoptericola chiayiensis</name>
    <dbReference type="NCBI Taxonomy" id="579446"/>
    <lineage>
        <taxon>Bacteria</taxon>
        <taxon>Bacillati</taxon>
        <taxon>Actinomycetota</taxon>
        <taxon>Actinomycetes</taxon>
        <taxon>Micrococcales</taxon>
        <taxon>Promicromonosporaceae</taxon>
        <taxon>Isoptericola</taxon>
    </lineage>
</organism>
<feature type="region of interest" description="Disordered" evidence="1">
    <location>
        <begin position="1"/>
        <end position="20"/>
    </location>
</feature>
<dbReference type="RefSeq" id="WP_172151201.1">
    <property type="nucleotide sequence ID" value="NZ_BAABID010000006.1"/>
</dbReference>
<gene>
    <name evidence="3" type="ORF">GCM10023216_12500</name>
</gene>
<evidence type="ECO:0000313" key="4">
    <source>
        <dbReference type="Proteomes" id="UP001500956"/>
    </source>
</evidence>
<evidence type="ECO:0008006" key="5">
    <source>
        <dbReference type="Google" id="ProtNLM"/>
    </source>
</evidence>
<dbReference type="Pfam" id="PF07332">
    <property type="entry name" value="Phage_holin_3_6"/>
    <property type="match status" value="1"/>
</dbReference>
<keyword evidence="2" id="KW-0472">Membrane</keyword>
<evidence type="ECO:0000313" key="3">
    <source>
        <dbReference type="EMBL" id="GAA4724140.1"/>
    </source>
</evidence>
<dbReference type="EMBL" id="BAABID010000006">
    <property type="protein sequence ID" value="GAA4724140.1"/>
    <property type="molecule type" value="Genomic_DNA"/>
</dbReference>
<feature type="transmembrane region" description="Helical" evidence="2">
    <location>
        <begin position="90"/>
        <end position="114"/>
    </location>
</feature>
<evidence type="ECO:0000256" key="2">
    <source>
        <dbReference type="SAM" id="Phobius"/>
    </source>
</evidence>
<keyword evidence="2" id="KW-0812">Transmembrane</keyword>
<protein>
    <recommendedName>
        <fullName evidence="5">Integral membrane protein</fullName>
    </recommendedName>
</protein>